<dbReference type="InterPro" id="IPR008271">
    <property type="entry name" value="Ser/Thr_kinase_AS"/>
</dbReference>
<dbReference type="PANTHER" id="PTHR44329">
    <property type="entry name" value="SERINE/THREONINE-PROTEIN KINASE TNNI3K-RELATED"/>
    <property type="match status" value="1"/>
</dbReference>
<dbReference type="OMA" id="ITREPAW"/>
<dbReference type="Proteomes" id="UP000011083">
    <property type="component" value="Unassembled WGS sequence"/>
</dbReference>
<feature type="compositionally biased region" description="Acidic residues" evidence="8">
    <location>
        <begin position="446"/>
        <end position="460"/>
    </location>
</feature>
<feature type="region of interest" description="Disordered" evidence="8">
    <location>
        <begin position="446"/>
        <end position="495"/>
    </location>
</feature>
<dbReference type="OrthoDB" id="4062651at2759"/>
<dbReference type="VEuPathDB" id="AmoebaDB:ACA1_363090"/>
<feature type="region of interest" description="Disordered" evidence="8">
    <location>
        <begin position="95"/>
        <end position="127"/>
    </location>
</feature>
<accession>L8GHZ3</accession>
<evidence type="ECO:0000256" key="7">
    <source>
        <dbReference type="RuleBase" id="RU000304"/>
    </source>
</evidence>
<feature type="region of interest" description="Disordered" evidence="8">
    <location>
        <begin position="1"/>
        <end position="26"/>
    </location>
</feature>
<evidence type="ECO:0000256" key="6">
    <source>
        <dbReference type="PROSITE-ProRule" id="PRU10141"/>
    </source>
</evidence>
<dbReference type="GO" id="GO:0004674">
    <property type="term" value="F:protein serine/threonine kinase activity"/>
    <property type="evidence" value="ECO:0007669"/>
    <property type="project" value="UniProtKB-KW"/>
</dbReference>
<keyword evidence="4 10" id="KW-0418">Kinase</keyword>
<dbReference type="Gene3D" id="3.30.200.20">
    <property type="entry name" value="Phosphorylase Kinase, domain 1"/>
    <property type="match status" value="1"/>
</dbReference>
<keyword evidence="3 6" id="KW-0547">Nucleotide-binding</keyword>
<dbReference type="InterPro" id="IPR017441">
    <property type="entry name" value="Protein_kinase_ATP_BS"/>
</dbReference>
<feature type="compositionally biased region" description="Low complexity" evidence="8">
    <location>
        <begin position="10"/>
        <end position="23"/>
    </location>
</feature>
<evidence type="ECO:0000313" key="10">
    <source>
        <dbReference type="EMBL" id="ELR11811.1"/>
    </source>
</evidence>
<keyword evidence="1 7" id="KW-0723">Serine/threonine-protein kinase</keyword>
<dbReference type="RefSeq" id="XP_004333824.1">
    <property type="nucleotide sequence ID" value="XM_004333776.1"/>
</dbReference>
<keyword evidence="5 6" id="KW-0067">ATP-binding</keyword>
<dbReference type="InterPro" id="IPR011009">
    <property type="entry name" value="Kinase-like_dom_sf"/>
</dbReference>
<dbReference type="PROSITE" id="PS00107">
    <property type="entry name" value="PROTEIN_KINASE_ATP"/>
    <property type="match status" value="1"/>
</dbReference>
<dbReference type="KEGG" id="acan:ACA1_363090"/>
<keyword evidence="11" id="KW-1185">Reference proteome</keyword>
<reference evidence="10 11" key="1">
    <citation type="journal article" date="2013" name="Genome Biol.">
        <title>Genome of Acanthamoeba castellanii highlights extensive lateral gene transfer and early evolution of tyrosine kinase signaling.</title>
        <authorList>
            <person name="Clarke M."/>
            <person name="Lohan A.J."/>
            <person name="Liu B."/>
            <person name="Lagkouvardos I."/>
            <person name="Roy S."/>
            <person name="Zafar N."/>
            <person name="Bertelli C."/>
            <person name="Schilde C."/>
            <person name="Kianianmomeni A."/>
            <person name="Burglin T.R."/>
            <person name="Frech C."/>
            <person name="Turcotte B."/>
            <person name="Kopec K.O."/>
            <person name="Synnott J.M."/>
            <person name="Choo C."/>
            <person name="Paponov I."/>
            <person name="Finkler A."/>
            <person name="Soon Heng Tan C."/>
            <person name="Hutchins A.P."/>
            <person name="Weinmeier T."/>
            <person name="Rattei T."/>
            <person name="Chu J.S."/>
            <person name="Gimenez G."/>
            <person name="Irimia M."/>
            <person name="Rigden D.J."/>
            <person name="Fitzpatrick D.A."/>
            <person name="Lorenzo-Morales J."/>
            <person name="Bateman A."/>
            <person name="Chiu C.H."/>
            <person name="Tang P."/>
            <person name="Hegemann P."/>
            <person name="Fromm H."/>
            <person name="Raoult D."/>
            <person name="Greub G."/>
            <person name="Miranda-Saavedra D."/>
            <person name="Chen N."/>
            <person name="Nash P."/>
            <person name="Ginger M.L."/>
            <person name="Horn M."/>
            <person name="Schaap P."/>
            <person name="Caler L."/>
            <person name="Loftus B."/>
        </authorList>
    </citation>
    <scope>NUCLEOTIDE SEQUENCE [LARGE SCALE GENOMIC DNA]</scope>
    <source>
        <strain evidence="10 11">Neff</strain>
    </source>
</reference>
<gene>
    <name evidence="10" type="ORF">ACA1_363090</name>
</gene>
<evidence type="ECO:0000256" key="2">
    <source>
        <dbReference type="ARBA" id="ARBA00022679"/>
    </source>
</evidence>
<dbReference type="GeneID" id="14912270"/>
<dbReference type="CDD" id="cd13999">
    <property type="entry name" value="STKc_MAP3K-like"/>
    <property type="match status" value="1"/>
</dbReference>
<organism evidence="10 11">
    <name type="scientific">Acanthamoeba castellanii (strain ATCC 30010 / Neff)</name>
    <dbReference type="NCBI Taxonomy" id="1257118"/>
    <lineage>
        <taxon>Eukaryota</taxon>
        <taxon>Amoebozoa</taxon>
        <taxon>Discosea</taxon>
        <taxon>Longamoebia</taxon>
        <taxon>Centramoebida</taxon>
        <taxon>Acanthamoebidae</taxon>
        <taxon>Acanthamoeba</taxon>
    </lineage>
</organism>
<evidence type="ECO:0000256" key="4">
    <source>
        <dbReference type="ARBA" id="ARBA00022777"/>
    </source>
</evidence>
<feature type="domain" description="Protein kinase" evidence="9">
    <location>
        <begin position="155"/>
        <end position="433"/>
    </location>
</feature>
<dbReference type="InterPro" id="IPR051681">
    <property type="entry name" value="Ser/Thr_Kinases-Pseudokinases"/>
</dbReference>
<evidence type="ECO:0000256" key="8">
    <source>
        <dbReference type="SAM" id="MobiDB-lite"/>
    </source>
</evidence>
<dbReference type="InterPro" id="IPR000719">
    <property type="entry name" value="Prot_kinase_dom"/>
</dbReference>
<dbReference type="PROSITE" id="PS50011">
    <property type="entry name" value="PROTEIN_KINASE_DOM"/>
    <property type="match status" value="1"/>
</dbReference>
<dbReference type="FunFam" id="3.30.200.20:FF:000180">
    <property type="entry name" value="serine/threonine-protein kinase STY46-like"/>
    <property type="match status" value="1"/>
</dbReference>
<evidence type="ECO:0000313" key="11">
    <source>
        <dbReference type="Proteomes" id="UP000011083"/>
    </source>
</evidence>
<dbReference type="PANTHER" id="PTHR44329:SF298">
    <property type="entry name" value="MIXED LINEAGE KINASE DOMAIN-LIKE PROTEIN"/>
    <property type="match status" value="1"/>
</dbReference>
<dbReference type="SMART" id="SM00220">
    <property type="entry name" value="S_TKc"/>
    <property type="match status" value="1"/>
</dbReference>
<keyword evidence="2" id="KW-0808">Transferase</keyword>
<evidence type="ECO:0000259" key="9">
    <source>
        <dbReference type="PROSITE" id="PS50011"/>
    </source>
</evidence>
<dbReference type="InterPro" id="IPR001245">
    <property type="entry name" value="Ser-Thr/Tyr_kinase_cat_dom"/>
</dbReference>
<protein>
    <submittedName>
        <fullName evidence="10">Protein kinase domain containing protein</fullName>
    </submittedName>
</protein>
<dbReference type="Gene3D" id="1.10.510.10">
    <property type="entry name" value="Transferase(Phosphotransferase) domain 1"/>
    <property type="match status" value="1"/>
</dbReference>
<sequence>MISAEDHQRPGGSPSPGAASPSGGEHDVHSRLFQLVLTGGLEGRHFGDYCIVSRQCLLAVGRLEGARQIDEDANDGEDALAGGAAVESITREPAWGQVPPWQVGGEGGDGDDDADDDDGGDGHSRGTTYGARDKRLAYLGSVRLCPCFIAYEDLSIDVRVIGSGSYGQVHKGRWKGSKVAVKRLIYINRRSEEAIQRLLSETAVLSTVEHRNVVRFVGACIQEPRLCIVTEYISGGSLRSHLDGGRQGSRGGGGSSGSVAFDMRARISMLLGAAKGLRHLHRKGIHHCDVKAANLLVEPVENSLPTIKVCDFGMAHTKNQARTTTRGGTPAWTAPEIIRGGKRTDRSDVYSFGILMWEVLTRRRPFAGLPTMSISLQVLEGERPSIPLDTPNDYRSLMVRCWAEDPADRPSMIEIASQLKRMAATRNAAHDNVGSDDLARHRLPELSDDVSDDDEDDIEGQYDQSDSNSDIDGGSQPCHSKRKGKGKRALDTLVI</sequence>
<dbReference type="PROSITE" id="PS00108">
    <property type="entry name" value="PROTEIN_KINASE_ST"/>
    <property type="match status" value="1"/>
</dbReference>
<comment type="similarity">
    <text evidence="7">Belongs to the protein kinase superfamily.</text>
</comment>
<evidence type="ECO:0000256" key="5">
    <source>
        <dbReference type="ARBA" id="ARBA00022840"/>
    </source>
</evidence>
<dbReference type="Pfam" id="PF07714">
    <property type="entry name" value="PK_Tyr_Ser-Thr"/>
    <property type="match status" value="1"/>
</dbReference>
<dbReference type="GO" id="GO:0005524">
    <property type="term" value="F:ATP binding"/>
    <property type="evidence" value="ECO:0007669"/>
    <property type="project" value="UniProtKB-UniRule"/>
</dbReference>
<feature type="compositionally biased region" description="Acidic residues" evidence="8">
    <location>
        <begin position="108"/>
        <end position="119"/>
    </location>
</feature>
<dbReference type="PRINTS" id="PR00109">
    <property type="entry name" value="TYRKINASE"/>
</dbReference>
<dbReference type="SUPFAM" id="SSF56112">
    <property type="entry name" value="Protein kinase-like (PK-like)"/>
    <property type="match status" value="1"/>
</dbReference>
<evidence type="ECO:0000256" key="3">
    <source>
        <dbReference type="ARBA" id="ARBA00022741"/>
    </source>
</evidence>
<feature type="binding site" evidence="6">
    <location>
        <position position="182"/>
    </location>
    <ligand>
        <name>ATP</name>
        <dbReference type="ChEBI" id="CHEBI:30616"/>
    </ligand>
</feature>
<name>L8GHZ3_ACACF</name>
<dbReference type="AlphaFoldDB" id="L8GHZ3"/>
<dbReference type="EMBL" id="KB008147">
    <property type="protein sequence ID" value="ELR11811.1"/>
    <property type="molecule type" value="Genomic_DNA"/>
</dbReference>
<dbReference type="STRING" id="1257118.L8GHZ3"/>
<proteinExistence type="inferred from homology"/>
<evidence type="ECO:0000256" key="1">
    <source>
        <dbReference type="ARBA" id="ARBA00022527"/>
    </source>
</evidence>